<name>A0A512B6M9_9BACT</name>
<feature type="active site" description="Nucleophile" evidence="1">
    <location>
        <position position="177"/>
    </location>
</feature>
<gene>
    <name evidence="3" type="ORF">SAE01_00840</name>
</gene>
<dbReference type="Gene3D" id="3.60.20.30">
    <property type="entry name" value="(Glycosyl)asparaginase"/>
    <property type="match status" value="1"/>
</dbReference>
<accession>A0A512B6M9</accession>
<dbReference type="InterPro" id="IPR000246">
    <property type="entry name" value="Peptidase_T2"/>
</dbReference>
<dbReference type="SUPFAM" id="SSF56235">
    <property type="entry name" value="N-terminal nucleophile aminohydrolases (Ntn hydrolases)"/>
    <property type="match status" value="1"/>
</dbReference>
<dbReference type="AlphaFoldDB" id="A0A512B6M9"/>
<comment type="caution">
    <text evidence="3">The sequence shown here is derived from an EMBL/GenBank/DDBJ whole genome shotgun (WGS) entry which is preliminary data.</text>
</comment>
<reference evidence="3 4" key="1">
    <citation type="submission" date="2019-07" db="EMBL/GenBank/DDBJ databases">
        <title>Whole genome shotgun sequence of Segetibacter aerophilus NBRC 106135.</title>
        <authorList>
            <person name="Hosoyama A."/>
            <person name="Uohara A."/>
            <person name="Ohji S."/>
            <person name="Ichikawa N."/>
        </authorList>
    </citation>
    <scope>NUCLEOTIDE SEQUENCE [LARGE SCALE GENOMIC DNA]</scope>
    <source>
        <strain evidence="3 4">NBRC 106135</strain>
    </source>
</reference>
<protein>
    <recommendedName>
        <fullName evidence="5">Isoaspartyl peptidase/L-asparaginase</fullName>
    </recommendedName>
</protein>
<dbReference type="RefSeq" id="WP_147201555.1">
    <property type="nucleotide sequence ID" value="NZ_BJYT01000001.1"/>
</dbReference>
<dbReference type="PANTHER" id="PTHR10188">
    <property type="entry name" value="L-ASPARAGINASE"/>
    <property type="match status" value="1"/>
</dbReference>
<evidence type="ECO:0000256" key="2">
    <source>
        <dbReference type="PIRSR" id="PIRSR600246-3"/>
    </source>
</evidence>
<dbReference type="GO" id="GO:0016811">
    <property type="term" value="F:hydrolase activity, acting on carbon-nitrogen (but not peptide) bonds, in linear amides"/>
    <property type="evidence" value="ECO:0007669"/>
    <property type="project" value="UniProtKB-ARBA"/>
</dbReference>
<evidence type="ECO:0008006" key="5">
    <source>
        <dbReference type="Google" id="ProtNLM"/>
    </source>
</evidence>
<evidence type="ECO:0000256" key="1">
    <source>
        <dbReference type="PIRSR" id="PIRSR600246-1"/>
    </source>
</evidence>
<evidence type="ECO:0000313" key="3">
    <source>
        <dbReference type="EMBL" id="GEO07588.1"/>
    </source>
</evidence>
<dbReference type="Pfam" id="PF01112">
    <property type="entry name" value="Asparaginase_2"/>
    <property type="match status" value="1"/>
</dbReference>
<sequence length="299" mass="31980">MNKLTMLVHGGAGPDSEFIKKNAEAYKQGLREAVNTGYSVLEAGGSAVDAVEAAVNYLEDNALFNAGRGSALNEKAQVEMDASIMDGKTMKSGGVAIVRNVKNPVTLARAIMDKTKHIYIGDMGALELAGKFGLRVMPEAYFITDHAYEQYIEATKEEANSIQQAGEYQVRKKEHGTVGAVAVDKDGNVAAATSTGGLENKVPGRIGDSSITVETTVKAVYGVKEVKNNIVIAPVVIGTDEQLKQGVDSLLKDYPAIEAITKDSIVYLQGKLADDQVMKLKDAINTLKPKMVDARLTSR</sequence>
<dbReference type="InterPro" id="IPR029055">
    <property type="entry name" value="Ntn_hydrolases_N"/>
</dbReference>
<dbReference type="EMBL" id="BJYT01000001">
    <property type="protein sequence ID" value="GEO07588.1"/>
    <property type="molecule type" value="Genomic_DNA"/>
</dbReference>
<dbReference type="Proteomes" id="UP000321513">
    <property type="component" value="Unassembled WGS sequence"/>
</dbReference>
<organism evidence="3 4">
    <name type="scientific">Segetibacter aerophilus</name>
    <dbReference type="NCBI Taxonomy" id="670293"/>
    <lineage>
        <taxon>Bacteria</taxon>
        <taxon>Pseudomonadati</taxon>
        <taxon>Bacteroidota</taxon>
        <taxon>Chitinophagia</taxon>
        <taxon>Chitinophagales</taxon>
        <taxon>Chitinophagaceae</taxon>
        <taxon>Segetibacter</taxon>
    </lineage>
</organism>
<proteinExistence type="predicted"/>
<dbReference type="OrthoDB" id="9780217at2"/>
<evidence type="ECO:0000313" key="4">
    <source>
        <dbReference type="Proteomes" id="UP000321513"/>
    </source>
</evidence>
<keyword evidence="4" id="KW-1185">Reference proteome</keyword>
<feature type="site" description="Cleavage; by autolysis" evidence="2">
    <location>
        <begin position="176"/>
        <end position="177"/>
    </location>
</feature>
<dbReference type="PANTHER" id="PTHR10188:SF6">
    <property type="entry name" value="N(4)-(BETA-N-ACETYLGLUCOSAMINYL)-L-ASPARAGINASE"/>
    <property type="match status" value="1"/>
</dbReference>